<dbReference type="Pfam" id="PF20072">
    <property type="entry name" value="DUF6468"/>
    <property type="match status" value="1"/>
</dbReference>
<keyword evidence="4" id="KW-1185">Reference proteome</keyword>
<organism evidence="3 4">
    <name type="scientific">Rhodovastum atsumiense</name>
    <dbReference type="NCBI Taxonomy" id="504468"/>
    <lineage>
        <taxon>Bacteria</taxon>
        <taxon>Pseudomonadati</taxon>
        <taxon>Pseudomonadota</taxon>
        <taxon>Alphaproteobacteria</taxon>
        <taxon>Acetobacterales</taxon>
        <taxon>Acetobacteraceae</taxon>
        <taxon>Rhodovastum</taxon>
    </lineage>
</organism>
<dbReference type="OrthoDB" id="7285081at2"/>
<name>A0A5M6IS45_9PROT</name>
<evidence type="ECO:0000256" key="1">
    <source>
        <dbReference type="SAM" id="MobiDB-lite"/>
    </source>
</evidence>
<sequence>MMEWLLETVLLVLLTATLFHAVRLERALGVLKRDRAMLEELVAGFNSSTRAAEQGIERLRTAAEGTGRQVQRQTEVASGLKDDLAFLTERGEKLADRLDRVLRVARPLGQDTSDPAPEPSRDPSRPDEAEPRLRSQAERDLLRALRMAR</sequence>
<feature type="domain" description="DUF6468" evidence="2">
    <location>
        <begin position="31"/>
        <end position="106"/>
    </location>
</feature>
<evidence type="ECO:0000313" key="3">
    <source>
        <dbReference type="EMBL" id="KAA5611126.1"/>
    </source>
</evidence>
<gene>
    <name evidence="3" type="ORF">F1189_16155</name>
</gene>
<evidence type="ECO:0000259" key="2">
    <source>
        <dbReference type="Pfam" id="PF20072"/>
    </source>
</evidence>
<accession>A0A5M6IS45</accession>
<dbReference type="InterPro" id="IPR045531">
    <property type="entry name" value="DUF6468"/>
</dbReference>
<protein>
    <recommendedName>
        <fullName evidence="2">DUF6468 domain-containing protein</fullName>
    </recommendedName>
</protein>
<feature type="compositionally biased region" description="Basic and acidic residues" evidence="1">
    <location>
        <begin position="119"/>
        <end position="139"/>
    </location>
</feature>
<dbReference type="RefSeq" id="WP_150041865.1">
    <property type="nucleotide sequence ID" value="NZ_OW485601.1"/>
</dbReference>
<dbReference type="AlphaFoldDB" id="A0A5M6IS45"/>
<feature type="region of interest" description="Disordered" evidence="1">
    <location>
        <begin position="105"/>
        <end position="139"/>
    </location>
</feature>
<reference evidence="3 4" key="1">
    <citation type="submission" date="2019-09" db="EMBL/GenBank/DDBJ databases">
        <title>Genome sequence of Rhodovastum atsumiense, a diverse member of the Acetobacteraceae family of non-sulfur purple photosynthetic bacteria.</title>
        <authorList>
            <person name="Meyer T."/>
            <person name="Kyndt J."/>
        </authorList>
    </citation>
    <scope>NUCLEOTIDE SEQUENCE [LARGE SCALE GENOMIC DNA]</scope>
    <source>
        <strain evidence="3 4">DSM 21279</strain>
    </source>
</reference>
<comment type="caution">
    <text evidence="3">The sequence shown here is derived from an EMBL/GenBank/DDBJ whole genome shotgun (WGS) entry which is preliminary data.</text>
</comment>
<dbReference type="Proteomes" id="UP000325255">
    <property type="component" value="Unassembled WGS sequence"/>
</dbReference>
<evidence type="ECO:0000313" key="4">
    <source>
        <dbReference type="Proteomes" id="UP000325255"/>
    </source>
</evidence>
<dbReference type="EMBL" id="VWPK01000024">
    <property type="protein sequence ID" value="KAA5611126.1"/>
    <property type="molecule type" value="Genomic_DNA"/>
</dbReference>
<proteinExistence type="predicted"/>